<dbReference type="InterPro" id="IPR016032">
    <property type="entry name" value="Sig_transdc_resp-reg_C-effctor"/>
</dbReference>
<keyword evidence="1" id="KW-0805">Transcription regulation</keyword>
<dbReference type="InterPro" id="IPR011990">
    <property type="entry name" value="TPR-like_helical_dom_sf"/>
</dbReference>
<evidence type="ECO:0000259" key="4">
    <source>
        <dbReference type="PROSITE" id="PS50043"/>
    </source>
</evidence>
<protein>
    <recommendedName>
        <fullName evidence="4">HTH luxR-type domain-containing protein</fullName>
    </recommendedName>
</protein>
<keyword evidence="6" id="KW-1185">Reference proteome</keyword>
<feature type="domain" description="HTH luxR-type" evidence="4">
    <location>
        <begin position="490"/>
        <end position="555"/>
    </location>
</feature>
<dbReference type="Pfam" id="PF00196">
    <property type="entry name" value="GerE"/>
    <property type="match status" value="1"/>
</dbReference>
<dbReference type="SUPFAM" id="SSF48452">
    <property type="entry name" value="TPR-like"/>
    <property type="match status" value="2"/>
</dbReference>
<dbReference type="InterPro" id="IPR000792">
    <property type="entry name" value="Tscrpt_reg_LuxR_C"/>
</dbReference>
<keyword evidence="2" id="KW-0238">DNA-binding</keyword>
<proteinExistence type="predicted"/>
<dbReference type="Gene3D" id="1.25.40.10">
    <property type="entry name" value="Tetratricopeptide repeat domain"/>
    <property type="match status" value="2"/>
</dbReference>
<dbReference type="PANTHER" id="PTHR44688">
    <property type="entry name" value="DNA-BINDING TRANSCRIPTIONAL ACTIVATOR DEVR_DOSR"/>
    <property type="match status" value="1"/>
</dbReference>
<dbReference type="SMART" id="SM00028">
    <property type="entry name" value="TPR"/>
    <property type="match status" value="2"/>
</dbReference>
<gene>
    <name evidence="5" type="ORF">GCM10010862_12670</name>
</gene>
<organism evidence="5 6">
    <name type="scientific">Devosia nitrariae</name>
    <dbReference type="NCBI Taxonomy" id="2071872"/>
    <lineage>
        <taxon>Bacteria</taxon>
        <taxon>Pseudomonadati</taxon>
        <taxon>Pseudomonadota</taxon>
        <taxon>Alphaproteobacteria</taxon>
        <taxon>Hyphomicrobiales</taxon>
        <taxon>Devosiaceae</taxon>
        <taxon>Devosia</taxon>
    </lineage>
</organism>
<comment type="caution">
    <text evidence="5">The sequence shown here is derived from an EMBL/GenBank/DDBJ whole genome shotgun (WGS) entry which is preliminary data.</text>
</comment>
<dbReference type="InterPro" id="IPR036388">
    <property type="entry name" value="WH-like_DNA-bd_sf"/>
</dbReference>
<evidence type="ECO:0000256" key="2">
    <source>
        <dbReference type="ARBA" id="ARBA00023125"/>
    </source>
</evidence>
<dbReference type="PANTHER" id="PTHR44688:SF16">
    <property type="entry name" value="DNA-BINDING TRANSCRIPTIONAL ACTIVATOR DEVR_DOSR"/>
    <property type="match status" value="1"/>
</dbReference>
<accession>A0ABQ5W2P4</accession>
<evidence type="ECO:0000313" key="6">
    <source>
        <dbReference type="Proteomes" id="UP001156691"/>
    </source>
</evidence>
<dbReference type="RefSeq" id="WP_284339455.1">
    <property type="nucleotide sequence ID" value="NZ_BSNS01000007.1"/>
</dbReference>
<evidence type="ECO:0000313" key="5">
    <source>
        <dbReference type="EMBL" id="GLQ54008.1"/>
    </source>
</evidence>
<dbReference type="CDD" id="cd06170">
    <property type="entry name" value="LuxR_C_like"/>
    <property type="match status" value="1"/>
</dbReference>
<dbReference type="SUPFAM" id="SSF46894">
    <property type="entry name" value="C-terminal effector domain of the bipartite response regulators"/>
    <property type="match status" value="1"/>
</dbReference>
<reference evidence="6" key="1">
    <citation type="journal article" date="2019" name="Int. J. Syst. Evol. Microbiol.">
        <title>The Global Catalogue of Microorganisms (GCM) 10K type strain sequencing project: providing services to taxonomists for standard genome sequencing and annotation.</title>
        <authorList>
            <consortium name="The Broad Institute Genomics Platform"/>
            <consortium name="The Broad Institute Genome Sequencing Center for Infectious Disease"/>
            <person name="Wu L."/>
            <person name="Ma J."/>
        </authorList>
    </citation>
    <scope>NUCLEOTIDE SEQUENCE [LARGE SCALE GENOMIC DNA]</scope>
    <source>
        <strain evidence="6">NBRC 112416</strain>
    </source>
</reference>
<sequence>MEGADEQNADGSGSALHAELSIGRDCFGRHDWADAFAVFSRIDREAPLSAEDLERLAISAYLTNRDEDALRAFDRAHRAYVEANDCTRAVRTAFWLGFRLASRGQTGPASGWFSRAKRLLQRHGKDCVERGYLMIPVIEEKLAEGDFDSALHEAKNAADIGERFQDADLLSVALHLQGRALLRKGSVAAGLALLDEAMVAVIEDELSPLMTGLIYCSVIEACHDIYAFDRAREWTSALAAWCSKQPQIVAFTGTCLVHRAEIMQLAGAWGDAIAEAGRACERFLDGFDPQPPATAFYQRAEMHRLRGELDAAEEDYRRASRFGHEPQPGLALLRLAQGRKDAAIAAIRRVIGTTKDRLHRARLLPAYVETAISVGELGEAKQACGELEEIAAAFKSTVLSAMANQARGALALANRDAGAALVTLRPAFEVWNAIDAPYEAARIRIQIGLACRAQGDGDGADFEFAAAKAGFDRLGAYPDLRRVEDLMARPRAGLHGLSQRELQVLRLIATGKTNKAIADELFLSERTIERHVSNIFTKLDLSSRAAATAWAYGHHLV</sequence>
<dbReference type="Proteomes" id="UP001156691">
    <property type="component" value="Unassembled WGS sequence"/>
</dbReference>
<dbReference type="PRINTS" id="PR00038">
    <property type="entry name" value="HTHLUXR"/>
</dbReference>
<evidence type="ECO:0000256" key="1">
    <source>
        <dbReference type="ARBA" id="ARBA00023015"/>
    </source>
</evidence>
<dbReference type="SMART" id="SM00421">
    <property type="entry name" value="HTH_LUXR"/>
    <property type="match status" value="1"/>
</dbReference>
<dbReference type="InterPro" id="IPR019734">
    <property type="entry name" value="TPR_rpt"/>
</dbReference>
<evidence type="ECO:0000256" key="3">
    <source>
        <dbReference type="ARBA" id="ARBA00023163"/>
    </source>
</evidence>
<keyword evidence="3" id="KW-0804">Transcription</keyword>
<name>A0ABQ5W2P4_9HYPH</name>
<dbReference type="PROSITE" id="PS50043">
    <property type="entry name" value="HTH_LUXR_2"/>
    <property type="match status" value="1"/>
</dbReference>
<dbReference type="Gene3D" id="1.10.10.10">
    <property type="entry name" value="Winged helix-like DNA-binding domain superfamily/Winged helix DNA-binding domain"/>
    <property type="match status" value="1"/>
</dbReference>
<dbReference type="PROSITE" id="PS00622">
    <property type="entry name" value="HTH_LUXR_1"/>
    <property type="match status" value="1"/>
</dbReference>
<dbReference type="EMBL" id="BSNS01000007">
    <property type="protein sequence ID" value="GLQ54008.1"/>
    <property type="molecule type" value="Genomic_DNA"/>
</dbReference>